<dbReference type="AlphaFoldDB" id="A0A0F7TNM7"/>
<evidence type="ECO:0000313" key="2">
    <source>
        <dbReference type="Proteomes" id="UP000042958"/>
    </source>
</evidence>
<sequence>MLHISATGLDGGFYVQGVKSNGKQRTENWFEHDNVMANGGHIEFELGQYAKATESGELSPSPGHVQLE</sequence>
<dbReference type="EMBL" id="CDHK01000005">
    <property type="protein sequence ID" value="CEJ57005.1"/>
    <property type="molecule type" value="Genomic_DNA"/>
</dbReference>
<gene>
    <name evidence="1" type="ORF">PMG11_05715</name>
</gene>
<proteinExistence type="predicted"/>
<evidence type="ECO:0000313" key="1">
    <source>
        <dbReference type="EMBL" id="CEJ57005.1"/>
    </source>
</evidence>
<dbReference type="STRING" id="104259.A0A0F7TNM7"/>
<reference evidence="2" key="1">
    <citation type="journal article" date="2015" name="Genome Announc.">
        <title>Draft genome sequence of the fungus Penicillium brasilianum MG11.</title>
        <authorList>
            <person name="Horn F."/>
            <person name="Linde J."/>
            <person name="Mattern D.J."/>
            <person name="Walther G."/>
            <person name="Guthke R."/>
            <person name="Brakhage A.A."/>
            <person name="Valiante V."/>
        </authorList>
    </citation>
    <scope>NUCLEOTIDE SEQUENCE [LARGE SCALE GENOMIC DNA]</scope>
    <source>
        <strain evidence="2">MG11</strain>
    </source>
</reference>
<keyword evidence="2" id="KW-1185">Reference proteome</keyword>
<name>A0A0F7TNM7_PENBI</name>
<protein>
    <submittedName>
        <fullName evidence="1">Uncharacterized protein</fullName>
    </submittedName>
</protein>
<dbReference type="Proteomes" id="UP000042958">
    <property type="component" value="Unassembled WGS sequence"/>
</dbReference>
<organism evidence="1 2">
    <name type="scientific">Penicillium brasilianum</name>
    <dbReference type="NCBI Taxonomy" id="104259"/>
    <lineage>
        <taxon>Eukaryota</taxon>
        <taxon>Fungi</taxon>
        <taxon>Dikarya</taxon>
        <taxon>Ascomycota</taxon>
        <taxon>Pezizomycotina</taxon>
        <taxon>Eurotiomycetes</taxon>
        <taxon>Eurotiomycetidae</taxon>
        <taxon>Eurotiales</taxon>
        <taxon>Aspergillaceae</taxon>
        <taxon>Penicillium</taxon>
    </lineage>
</organism>
<dbReference type="OrthoDB" id="4343531at2759"/>
<accession>A0A0F7TNM7</accession>
<dbReference type="Gene3D" id="3.30.2080.10">
    <property type="entry name" value="GH92 mannosidase domain"/>
    <property type="match status" value="1"/>
</dbReference>